<comment type="caution">
    <text evidence="4">The sequence shown here is derived from an EMBL/GenBank/DDBJ whole genome shotgun (WGS) entry which is preliminary data.</text>
</comment>
<keyword evidence="5" id="KW-1185">Reference proteome</keyword>
<dbReference type="InterPro" id="IPR001138">
    <property type="entry name" value="Zn2Cys6_DnaBD"/>
</dbReference>
<feature type="domain" description="Zn(2)-C6 fungal-type" evidence="3">
    <location>
        <begin position="10"/>
        <end position="38"/>
    </location>
</feature>
<dbReference type="PANTHER" id="PTHR38791">
    <property type="entry name" value="ZN(II)2CYS6 TRANSCRIPTION FACTOR (EUROFUNG)-RELATED-RELATED"/>
    <property type="match status" value="1"/>
</dbReference>
<sequence>MVFCGKPSGGCHACRARKTRCDKVPEGCTQCKKAKRTCPGYRNPGDLIFRDESTNVVHKIKAREARESRRTKTKGSPASDITIPQDDDTESISLSTSLEIVQQDNSPLSAEYALAPTLEDRAVGCFVFNYVMNRNGPSRGHMQNLAEMSRVNVLGDSLTTAIKAVGLAAYAHAARAPSLSQNASFQYMKAIQLTNAALRSPEDVTKDSTLMAIHILSIYETITGCKQRSFKDWTAHLNGAAAVVKLRGIDQIKDREGRHMLLQLSSQMMIVCMQSNSRLPAHIREYMKAAFAYVEETAGTPEATFVVQECMASLSDLRADIAEGIITDPQVIISKCVELDGTLLKIVTEVPPGWEYTTVYTDRDSDFIFNGRYHVYHDHWMAQIWNSLRTLRAMLNEKIRDLLLEGFSSKPTRFTEPEYAAQFQICTETLIQMHADILASTVQHLGTGMINNTNANPQDLALIPMSGGAFLMWPLWFAGVMDVANPTSRGFVVKNLHAIADILGIQQARVLARSVETQTGLKALTRR</sequence>
<dbReference type="OrthoDB" id="5429770at2759"/>
<dbReference type="EMBL" id="QGMK01000475">
    <property type="protein sequence ID" value="TVY81468.1"/>
    <property type="molecule type" value="Genomic_DNA"/>
</dbReference>
<evidence type="ECO:0000256" key="1">
    <source>
        <dbReference type="ARBA" id="ARBA00023242"/>
    </source>
</evidence>
<dbReference type="PROSITE" id="PS00463">
    <property type="entry name" value="ZN2_CY6_FUNGAL_1"/>
    <property type="match status" value="1"/>
</dbReference>
<evidence type="ECO:0000259" key="3">
    <source>
        <dbReference type="PROSITE" id="PS50048"/>
    </source>
</evidence>
<organism evidence="4 5">
    <name type="scientific">Lachnellula suecica</name>
    <dbReference type="NCBI Taxonomy" id="602035"/>
    <lineage>
        <taxon>Eukaryota</taxon>
        <taxon>Fungi</taxon>
        <taxon>Dikarya</taxon>
        <taxon>Ascomycota</taxon>
        <taxon>Pezizomycotina</taxon>
        <taxon>Leotiomycetes</taxon>
        <taxon>Helotiales</taxon>
        <taxon>Lachnaceae</taxon>
        <taxon>Lachnellula</taxon>
    </lineage>
</organism>
<proteinExistence type="predicted"/>
<dbReference type="SUPFAM" id="SSF57701">
    <property type="entry name" value="Zn2/Cys6 DNA-binding domain"/>
    <property type="match status" value="1"/>
</dbReference>
<dbReference type="CDD" id="cd00067">
    <property type="entry name" value="GAL4"/>
    <property type="match status" value="1"/>
</dbReference>
<dbReference type="SMART" id="SM00066">
    <property type="entry name" value="GAL4"/>
    <property type="match status" value="1"/>
</dbReference>
<dbReference type="InterPro" id="IPR021858">
    <property type="entry name" value="Fun_TF"/>
</dbReference>
<dbReference type="Pfam" id="PF11951">
    <property type="entry name" value="Fungal_trans_2"/>
    <property type="match status" value="1"/>
</dbReference>
<dbReference type="InterPro" id="IPR036864">
    <property type="entry name" value="Zn2-C6_fun-type_DNA-bd_sf"/>
</dbReference>
<reference evidence="4 5" key="1">
    <citation type="submission" date="2018-05" db="EMBL/GenBank/DDBJ databases">
        <title>Genome sequencing and assembly of the regulated plant pathogen Lachnellula willkommii and related sister species for the development of diagnostic species identification markers.</title>
        <authorList>
            <person name="Giroux E."/>
            <person name="Bilodeau G."/>
        </authorList>
    </citation>
    <scope>NUCLEOTIDE SEQUENCE [LARGE SCALE GENOMIC DNA]</scope>
    <source>
        <strain evidence="4 5">CBS 268.59</strain>
    </source>
</reference>
<accession>A0A8T9C733</accession>
<gene>
    <name evidence="4" type="ORF">LSUE1_G002769</name>
</gene>
<dbReference type="GO" id="GO:0008270">
    <property type="term" value="F:zinc ion binding"/>
    <property type="evidence" value="ECO:0007669"/>
    <property type="project" value="InterPro"/>
</dbReference>
<dbReference type="PANTHER" id="PTHR38791:SF5">
    <property type="entry name" value="TRANSCRIPTION FACTOR DBAG-RELATED"/>
    <property type="match status" value="1"/>
</dbReference>
<dbReference type="AlphaFoldDB" id="A0A8T9C733"/>
<dbReference type="PROSITE" id="PS50048">
    <property type="entry name" value="ZN2_CY6_FUNGAL_2"/>
    <property type="match status" value="1"/>
</dbReference>
<dbReference type="Proteomes" id="UP000469558">
    <property type="component" value="Unassembled WGS sequence"/>
</dbReference>
<name>A0A8T9C733_9HELO</name>
<keyword evidence="1" id="KW-0539">Nucleus</keyword>
<dbReference type="Gene3D" id="4.10.240.10">
    <property type="entry name" value="Zn(2)-C6 fungal-type DNA-binding domain"/>
    <property type="match status" value="1"/>
</dbReference>
<dbReference type="InterPro" id="IPR053175">
    <property type="entry name" value="DHMBA_Reg_Transcription_Factor"/>
</dbReference>
<dbReference type="GO" id="GO:0000981">
    <property type="term" value="F:DNA-binding transcription factor activity, RNA polymerase II-specific"/>
    <property type="evidence" value="ECO:0007669"/>
    <property type="project" value="InterPro"/>
</dbReference>
<evidence type="ECO:0000313" key="5">
    <source>
        <dbReference type="Proteomes" id="UP000469558"/>
    </source>
</evidence>
<evidence type="ECO:0000313" key="4">
    <source>
        <dbReference type="EMBL" id="TVY81468.1"/>
    </source>
</evidence>
<protein>
    <recommendedName>
        <fullName evidence="3">Zn(2)-C6 fungal-type domain-containing protein</fullName>
    </recommendedName>
</protein>
<evidence type="ECO:0000256" key="2">
    <source>
        <dbReference type="SAM" id="MobiDB-lite"/>
    </source>
</evidence>
<feature type="region of interest" description="Disordered" evidence="2">
    <location>
        <begin position="62"/>
        <end position="88"/>
    </location>
</feature>